<evidence type="ECO:0000313" key="3">
    <source>
        <dbReference type="EMBL" id="ORY89851.1"/>
    </source>
</evidence>
<evidence type="ECO:0000256" key="2">
    <source>
        <dbReference type="SAM" id="MobiDB-lite"/>
    </source>
</evidence>
<feature type="region of interest" description="Disordered" evidence="2">
    <location>
        <begin position="56"/>
        <end position="80"/>
    </location>
</feature>
<dbReference type="EMBL" id="MCGN01000013">
    <property type="protein sequence ID" value="ORY89851.1"/>
    <property type="molecule type" value="Genomic_DNA"/>
</dbReference>
<keyword evidence="4" id="KW-1185">Reference proteome</keyword>
<sequence>MGAAKKSSPAPPTSAIRHSPLAIATNAKKKLPSNFIPKLQRDFRSHKSALTCPKCARQGNWEIQLNQDKSTEPPAPTFSCRTCPAKPTYVEVRKQLNDLLEQEPPQSQQPQPQPQAEQPAPQQQQQRPEPQQQQQQQQQQRPLAEAFAHFEGLPDVISEIIRRVDDHSALHAEHAKITREVLALQQRNAQLLEENEQLRLQLAAARAQNQAPVLDEDMSSRPATPVRENRPSLPADWRDRPSAKSKHAPPNPANKDNLDFPSLTTSPAPANNGKKG</sequence>
<proteinExistence type="predicted"/>
<gene>
    <name evidence="3" type="ORF">BCR43DRAFT_519116</name>
</gene>
<organism evidence="3 4">
    <name type="scientific">Syncephalastrum racemosum</name>
    <name type="common">Filamentous fungus</name>
    <dbReference type="NCBI Taxonomy" id="13706"/>
    <lineage>
        <taxon>Eukaryota</taxon>
        <taxon>Fungi</taxon>
        <taxon>Fungi incertae sedis</taxon>
        <taxon>Mucoromycota</taxon>
        <taxon>Mucoromycotina</taxon>
        <taxon>Mucoromycetes</taxon>
        <taxon>Mucorales</taxon>
        <taxon>Syncephalastraceae</taxon>
        <taxon>Syncephalastrum</taxon>
    </lineage>
</organism>
<feature type="region of interest" description="Disordered" evidence="2">
    <location>
        <begin position="102"/>
        <end position="143"/>
    </location>
</feature>
<evidence type="ECO:0000256" key="1">
    <source>
        <dbReference type="SAM" id="Coils"/>
    </source>
</evidence>
<protein>
    <submittedName>
        <fullName evidence="3">Uncharacterized protein</fullName>
    </submittedName>
</protein>
<comment type="caution">
    <text evidence="3">The sequence shown here is derived from an EMBL/GenBank/DDBJ whole genome shotgun (WGS) entry which is preliminary data.</text>
</comment>
<dbReference type="Proteomes" id="UP000242180">
    <property type="component" value="Unassembled WGS sequence"/>
</dbReference>
<name>A0A1X2GZ85_SYNRA</name>
<feature type="coiled-coil region" evidence="1">
    <location>
        <begin position="174"/>
        <end position="208"/>
    </location>
</feature>
<reference evidence="3 4" key="1">
    <citation type="submission" date="2016-07" db="EMBL/GenBank/DDBJ databases">
        <title>Pervasive Adenine N6-methylation of Active Genes in Fungi.</title>
        <authorList>
            <consortium name="DOE Joint Genome Institute"/>
            <person name="Mondo S.J."/>
            <person name="Dannebaum R.O."/>
            <person name="Kuo R.C."/>
            <person name="Labutti K."/>
            <person name="Haridas S."/>
            <person name="Kuo A."/>
            <person name="Salamov A."/>
            <person name="Ahrendt S.R."/>
            <person name="Lipzen A."/>
            <person name="Sullivan W."/>
            <person name="Andreopoulos W.B."/>
            <person name="Clum A."/>
            <person name="Lindquist E."/>
            <person name="Daum C."/>
            <person name="Ramamoorthy G.K."/>
            <person name="Gryganskyi A."/>
            <person name="Culley D."/>
            <person name="Magnuson J.K."/>
            <person name="James T.Y."/>
            <person name="O'Malley M.A."/>
            <person name="Stajich J.E."/>
            <person name="Spatafora J.W."/>
            <person name="Visel A."/>
            <person name="Grigoriev I.V."/>
        </authorList>
    </citation>
    <scope>NUCLEOTIDE SEQUENCE [LARGE SCALE GENOMIC DNA]</scope>
    <source>
        <strain evidence="3 4">NRRL 2496</strain>
    </source>
</reference>
<dbReference type="AlphaFoldDB" id="A0A1X2GZ85"/>
<feature type="compositionally biased region" description="Low complexity" evidence="2">
    <location>
        <begin position="102"/>
        <end position="142"/>
    </location>
</feature>
<feature type="region of interest" description="Disordered" evidence="2">
    <location>
        <begin position="209"/>
        <end position="276"/>
    </location>
</feature>
<keyword evidence="1" id="KW-0175">Coiled coil</keyword>
<accession>A0A1X2GZ85</accession>
<dbReference type="InParanoid" id="A0A1X2GZ85"/>
<evidence type="ECO:0000313" key="4">
    <source>
        <dbReference type="Proteomes" id="UP000242180"/>
    </source>
</evidence>